<keyword evidence="2" id="KW-0238">DNA-binding</keyword>
<dbReference type="SMART" id="SM00354">
    <property type="entry name" value="HTH_LACI"/>
    <property type="match status" value="1"/>
</dbReference>
<dbReference type="Gene3D" id="1.10.260.40">
    <property type="entry name" value="lambda repressor-like DNA-binding domains"/>
    <property type="match status" value="1"/>
</dbReference>
<dbReference type="InterPro" id="IPR046335">
    <property type="entry name" value="LacI/GalR-like_sensor"/>
</dbReference>
<feature type="domain" description="HTH cro/C1-type" evidence="6">
    <location>
        <begin position="7"/>
        <end position="37"/>
    </location>
</feature>
<evidence type="ECO:0000256" key="4">
    <source>
        <dbReference type="SAM" id="MobiDB-lite"/>
    </source>
</evidence>
<dbReference type="InterPro" id="IPR001387">
    <property type="entry name" value="Cro/C1-type_HTH"/>
</dbReference>
<dbReference type="SUPFAM" id="SSF47413">
    <property type="entry name" value="lambda repressor-like DNA-binding domains"/>
    <property type="match status" value="1"/>
</dbReference>
<dbReference type="CDD" id="cd01392">
    <property type="entry name" value="HTH_LacI"/>
    <property type="match status" value="1"/>
</dbReference>
<dbReference type="Gene3D" id="3.40.50.2300">
    <property type="match status" value="2"/>
</dbReference>
<sequence length="350" mass="37577">MTMESPLTIAQLAELAGVSTATVSKVVNGRSEVSSATRAAVEELIRQHGYRRQRRRSTPTALVELVFHALEGDYPVEITKGVAEVARAHELTVGISDLHRGHTAADAWLEGVLRRRPSGVIAVFSGLTEAQHEQLARREIPLVLLDPADAPHKNIPSVGAGNWNGGLTATCHLLELGHRRIGIITGPDSALSGRARLDGYRTALDMAGVTVDPELVGRGDFLIEGGLAEAHRMLRLPDRPTAIFATNDGQAIGVYHAAHRLGLRIPDDLSVIGFDDLPSVRWAIPPLTTIRQPLAEMAAAATSMLLTLAQGEQPLQSRVELATELVVRESTAPPPFRPSEAEGRAPESAR</sequence>
<dbReference type="Pfam" id="PF13377">
    <property type="entry name" value="Peripla_BP_3"/>
    <property type="match status" value="1"/>
</dbReference>
<dbReference type="InterPro" id="IPR010982">
    <property type="entry name" value="Lambda_DNA-bd_dom_sf"/>
</dbReference>
<evidence type="ECO:0000313" key="8">
    <source>
        <dbReference type="Proteomes" id="UP000199202"/>
    </source>
</evidence>
<evidence type="ECO:0000256" key="1">
    <source>
        <dbReference type="ARBA" id="ARBA00023015"/>
    </source>
</evidence>
<dbReference type="GO" id="GO:0000976">
    <property type="term" value="F:transcription cis-regulatory region binding"/>
    <property type="evidence" value="ECO:0007669"/>
    <property type="project" value="TreeGrafter"/>
</dbReference>
<dbReference type="SUPFAM" id="SSF53822">
    <property type="entry name" value="Periplasmic binding protein-like I"/>
    <property type="match status" value="1"/>
</dbReference>
<name>A0A1G8S679_9ACTN</name>
<dbReference type="Proteomes" id="UP000199202">
    <property type="component" value="Unassembled WGS sequence"/>
</dbReference>
<proteinExistence type="predicted"/>
<dbReference type="PROSITE" id="PS50943">
    <property type="entry name" value="HTH_CROC1"/>
    <property type="match status" value="1"/>
</dbReference>
<feature type="domain" description="HTH lacI-type" evidence="5">
    <location>
        <begin position="7"/>
        <end position="60"/>
    </location>
</feature>
<dbReference type="AlphaFoldDB" id="A0A1G8S679"/>
<dbReference type="InterPro" id="IPR028082">
    <property type="entry name" value="Peripla_BP_I"/>
</dbReference>
<feature type="compositionally biased region" description="Basic and acidic residues" evidence="4">
    <location>
        <begin position="339"/>
        <end position="350"/>
    </location>
</feature>
<keyword evidence="8" id="KW-1185">Reference proteome</keyword>
<accession>A0A1G8S679</accession>
<dbReference type="CDD" id="cd06296">
    <property type="entry name" value="PBP1_CatR-like"/>
    <property type="match status" value="1"/>
</dbReference>
<dbReference type="STRING" id="633440.SAMN05421869_109284"/>
<dbReference type="RefSeq" id="WP_090933939.1">
    <property type="nucleotide sequence ID" value="NZ_FNDJ01000009.1"/>
</dbReference>
<organism evidence="7 8">
    <name type="scientific">Nonomuraea jiangxiensis</name>
    <dbReference type="NCBI Taxonomy" id="633440"/>
    <lineage>
        <taxon>Bacteria</taxon>
        <taxon>Bacillati</taxon>
        <taxon>Actinomycetota</taxon>
        <taxon>Actinomycetes</taxon>
        <taxon>Streptosporangiales</taxon>
        <taxon>Streptosporangiaceae</taxon>
        <taxon>Nonomuraea</taxon>
    </lineage>
</organism>
<dbReference type="PROSITE" id="PS50932">
    <property type="entry name" value="HTH_LACI_2"/>
    <property type="match status" value="1"/>
</dbReference>
<evidence type="ECO:0000259" key="6">
    <source>
        <dbReference type="PROSITE" id="PS50943"/>
    </source>
</evidence>
<gene>
    <name evidence="7" type="ORF">SAMN05421869_109284</name>
</gene>
<keyword evidence="1" id="KW-0805">Transcription regulation</keyword>
<dbReference type="PANTHER" id="PTHR30146">
    <property type="entry name" value="LACI-RELATED TRANSCRIPTIONAL REPRESSOR"/>
    <property type="match status" value="1"/>
</dbReference>
<feature type="region of interest" description="Disordered" evidence="4">
    <location>
        <begin position="329"/>
        <end position="350"/>
    </location>
</feature>
<keyword evidence="3" id="KW-0804">Transcription</keyword>
<dbReference type="InterPro" id="IPR000843">
    <property type="entry name" value="HTH_LacI"/>
</dbReference>
<protein>
    <submittedName>
        <fullName evidence="7">LacI family transcriptional regulator, xylobiose transport system transcriptional regulator</fullName>
    </submittedName>
</protein>
<dbReference type="PANTHER" id="PTHR30146:SF153">
    <property type="entry name" value="LACTOSE OPERON REPRESSOR"/>
    <property type="match status" value="1"/>
</dbReference>
<reference evidence="7 8" key="1">
    <citation type="submission" date="2016-10" db="EMBL/GenBank/DDBJ databases">
        <authorList>
            <person name="de Groot N.N."/>
        </authorList>
    </citation>
    <scope>NUCLEOTIDE SEQUENCE [LARGE SCALE GENOMIC DNA]</scope>
    <source>
        <strain evidence="7 8">CGMCC 4.6533</strain>
    </source>
</reference>
<dbReference type="GO" id="GO:0003700">
    <property type="term" value="F:DNA-binding transcription factor activity"/>
    <property type="evidence" value="ECO:0007669"/>
    <property type="project" value="TreeGrafter"/>
</dbReference>
<dbReference type="Pfam" id="PF00356">
    <property type="entry name" value="LacI"/>
    <property type="match status" value="1"/>
</dbReference>
<evidence type="ECO:0000256" key="2">
    <source>
        <dbReference type="ARBA" id="ARBA00023125"/>
    </source>
</evidence>
<evidence type="ECO:0000256" key="3">
    <source>
        <dbReference type="ARBA" id="ARBA00023163"/>
    </source>
</evidence>
<evidence type="ECO:0000313" key="7">
    <source>
        <dbReference type="EMBL" id="SDJ24748.1"/>
    </source>
</evidence>
<evidence type="ECO:0000259" key="5">
    <source>
        <dbReference type="PROSITE" id="PS50932"/>
    </source>
</evidence>
<dbReference type="EMBL" id="FNDJ01000009">
    <property type="protein sequence ID" value="SDJ24748.1"/>
    <property type="molecule type" value="Genomic_DNA"/>
</dbReference>
<dbReference type="OrthoDB" id="3227375at2"/>